<dbReference type="SUPFAM" id="SSF56112">
    <property type="entry name" value="Protein kinase-like (PK-like)"/>
    <property type="match status" value="1"/>
</dbReference>
<dbReference type="EMBL" id="JAGTJJ010000087">
    <property type="protein sequence ID" value="MDC3988907.1"/>
    <property type="molecule type" value="Genomic_DNA"/>
</dbReference>
<evidence type="ECO:0000259" key="7">
    <source>
        <dbReference type="PROSITE" id="PS50011"/>
    </source>
</evidence>
<feature type="domain" description="Protein kinase" evidence="7">
    <location>
        <begin position="91"/>
        <end position="369"/>
    </location>
</feature>
<dbReference type="PROSITE" id="PS50011">
    <property type="entry name" value="PROTEIN_KINASE_DOM"/>
    <property type="match status" value="1"/>
</dbReference>
<dbReference type="InterPro" id="IPR000719">
    <property type="entry name" value="Prot_kinase_dom"/>
</dbReference>
<dbReference type="PROSITE" id="PS00107">
    <property type="entry name" value="PROTEIN_KINASE_ATP"/>
    <property type="match status" value="1"/>
</dbReference>
<dbReference type="Proteomes" id="UP001151081">
    <property type="component" value="Unassembled WGS sequence"/>
</dbReference>
<dbReference type="Gene3D" id="1.10.510.10">
    <property type="entry name" value="Transferase(Phosphotransferase) domain 1"/>
    <property type="match status" value="1"/>
</dbReference>
<evidence type="ECO:0000256" key="1">
    <source>
        <dbReference type="ARBA" id="ARBA00022679"/>
    </source>
</evidence>
<keyword evidence="6" id="KW-1133">Transmembrane helix</keyword>
<keyword evidence="1" id="KW-0808">Transferase</keyword>
<name>A0A9X3XEM5_9BACT</name>
<organism evidence="8 9">
    <name type="scientific">Polyangium jinanense</name>
    <dbReference type="NCBI Taxonomy" id="2829994"/>
    <lineage>
        <taxon>Bacteria</taxon>
        <taxon>Pseudomonadati</taxon>
        <taxon>Myxococcota</taxon>
        <taxon>Polyangia</taxon>
        <taxon>Polyangiales</taxon>
        <taxon>Polyangiaceae</taxon>
        <taxon>Polyangium</taxon>
    </lineage>
</organism>
<accession>A0A9X3XEM5</accession>
<dbReference type="InterPro" id="IPR017441">
    <property type="entry name" value="Protein_kinase_ATP_BS"/>
</dbReference>
<protein>
    <submittedName>
        <fullName evidence="8">Serine/threonine protein kinase</fullName>
    </submittedName>
</protein>
<keyword evidence="2 5" id="KW-0547">Nucleotide-binding</keyword>
<reference evidence="8 9" key="1">
    <citation type="submission" date="2021-04" db="EMBL/GenBank/DDBJ databases">
        <title>Genome analysis of Polyangium sp.</title>
        <authorList>
            <person name="Li Y."/>
            <person name="Wang J."/>
        </authorList>
    </citation>
    <scope>NUCLEOTIDE SEQUENCE [LARGE SCALE GENOMIC DNA]</scope>
    <source>
        <strain evidence="8 9">SDU14</strain>
    </source>
</reference>
<evidence type="ECO:0000256" key="5">
    <source>
        <dbReference type="PROSITE-ProRule" id="PRU10141"/>
    </source>
</evidence>
<keyword evidence="4 5" id="KW-0067">ATP-binding</keyword>
<feature type="transmembrane region" description="Helical" evidence="6">
    <location>
        <begin position="415"/>
        <end position="435"/>
    </location>
</feature>
<evidence type="ECO:0000256" key="6">
    <source>
        <dbReference type="SAM" id="Phobius"/>
    </source>
</evidence>
<comment type="caution">
    <text evidence="8">The sequence shown here is derived from an EMBL/GenBank/DDBJ whole genome shotgun (WGS) entry which is preliminary data.</text>
</comment>
<evidence type="ECO:0000313" key="8">
    <source>
        <dbReference type="EMBL" id="MDC3988907.1"/>
    </source>
</evidence>
<evidence type="ECO:0000256" key="3">
    <source>
        <dbReference type="ARBA" id="ARBA00022777"/>
    </source>
</evidence>
<dbReference type="Pfam" id="PF00069">
    <property type="entry name" value="Pkinase"/>
    <property type="match status" value="1"/>
</dbReference>
<keyword evidence="8" id="KW-0723">Serine/threonine-protein kinase</keyword>
<dbReference type="InterPro" id="IPR008271">
    <property type="entry name" value="Ser/Thr_kinase_AS"/>
</dbReference>
<dbReference type="InterPro" id="IPR011009">
    <property type="entry name" value="Kinase-like_dom_sf"/>
</dbReference>
<feature type="binding site" evidence="5">
    <location>
        <position position="120"/>
    </location>
    <ligand>
        <name>ATP</name>
        <dbReference type="ChEBI" id="CHEBI:30616"/>
    </ligand>
</feature>
<dbReference type="GO" id="GO:0004674">
    <property type="term" value="F:protein serine/threonine kinase activity"/>
    <property type="evidence" value="ECO:0007669"/>
    <property type="project" value="UniProtKB-KW"/>
</dbReference>
<dbReference type="CDD" id="cd14014">
    <property type="entry name" value="STKc_PknB_like"/>
    <property type="match status" value="1"/>
</dbReference>
<dbReference type="RefSeq" id="WP_272459946.1">
    <property type="nucleotide sequence ID" value="NZ_JAGTJJ010000087.1"/>
</dbReference>
<evidence type="ECO:0000256" key="4">
    <source>
        <dbReference type="ARBA" id="ARBA00022840"/>
    </source>
</evidence>
<gene>
    <name evidence="8" type="ORF">KEG57_51045</name>
</gene>
<keyword evidence="6" id="KW-0472">Membrane</keyword>
<dbReference type="PANTHER" id="PTHR43289">
    <property type="entry name" value="MITOGEN-ACTIVATED PROTEIN KINASE KINASE KINASE 20-RELATED"/>
    <property type="match status" value="1"/>
</dbReference>
<dbReference type="GO" id="GO:0005524">
    <property type="term" value="F:ATP binding"/>
    <property type="evidence" value="ECO:0007669"/>
    <property type="project" value="UniProtKB-UniRule"/>
</dbReference>
<dbReference type="Gene3D" id="3.30.200.20">
    <property type="entry name" value="Phosphorylase Kinase, domain 1"/>
    <property type="match status" value="1"/>
</dbReference>
<feature type="transmembrane region" description="Helical" evidence="6">
    <location>
        <begin position="476"/>
        <end position="493"/>
    </location>
</feature>
<proteinExistence type="predicted"/>
<dbReference type="PANTHER" id="PTHR43289:SF34">
    <property type="entry name" value="SERINE_THREONINE-PROTEIN KINASE YBDM-RELATED"/>
    <property type="match status" value="1"/>
</dbReference>
<keyword evidence="3 8" id="KW-0418">Kinase</keyword>
<feature type="transmembrane region" description="Helical" evidence="6">
    <location>
        <begin position="447"/>
        <end position="464"/>
    </location>
</feature>
<dbReference type="PROSITE" id="PS00108">
    <property type="entry name" value="PROTEIN_KINASE_ST"/>
    <property type="match status" value="1"/>
</dbReference>
<feature type="transmembrane region" description="Helical" evidence="6">
    <location>
        <begin position="521"/>
        <end position="539"/>
    </location>
</feature>
<sequence length="542" mass="58162">MTTERPEPLRVEAIFDAVVDLGPEEASLRLDVECEGDAALRAAVERLLEHDRRADGDFLAPRPALLFEALGEHPVPAFPDAPPVAARIGRFSVVRKLGEGTMGVVYMGYDEMLDRRVAIKLLRPSVAGVGWLLREGQALGRLAHPNVVAIHEAFEHEGRVYLAMEFVEGFTLRAFLAERPRTFPEVLSLFLGAARGLAAVHDAGLVHRDFKPENVLVGKDGRPRIVDFGMAALAQRDGGTNGGGGRDAAPPSGRSVALDVSILPRGAIAGTPAFMAPEQLRGERATTASDQWSFCAALYHAAYGIPPYSLDGDFVALSRRVLAGAPEIPAQRGKAPAWLGPILLSGLAKDPAARFPSMHALLAAIEAHLPRDPELDRHGIRRELVALRVALLGVVIVASGLAFRRLVHAEVTLELVILINCAAFLMVLSIIALRWRKLSQNRMGRRAAAIVVGVEGVMLVHRLIAMRLGTPLDHVLVNDLVLLATVLGTLALTDRRKIALPAAIAMAGALLGLFLPSATSLIYVAAGSLVLLLLIADVVRER</sequence>
<feature type="transmembrane region" description="Helical" evidence="6">
    <location>
        <begin position="385"/>
        <end position="403"/>
    </location>
</feature>
<evidence type="ECO:0000256" key="2">
    <source>
        <dbReference type="ARBA" id="ARBA00022741"/>
    </source>
</evidence>
<evidence type="ECO:0000313" key="9">
    <source>
        <dbReference type="Proteomes" id="UP001151081"/>
    </source>
</evidence>
<dbReference type="AlphaFoldDB" id="A0A9X3XEM5"/>
<keyword evidence="6" id="KW-0812">Transmembrane</keyword>
<keyword evidence="9" id="KW-1185">Reference proteome</keyword>